<reference evidence="3 4" key="1">
    <citation type="submission" date="2014-07" db="EMBL/GenBank/DDBJ databases">
        <title>Methanogenic archaea and the global carbon cycle.</title>
        <authorList>
            <person name="Henriksen J.R."/>
            <person name="Luke J."/>
            <person name="Reinhart S."/>
            <person name="Benedict M.N."/>
            <person name="Youngblut N.D."/>
            <person name="Metcalf M.E."/>
            <person name="Whitaker R.J."/>
            <person name="Metcalf W.W."/>
        </authorList>
    </citation>
    <scope>NUCLEOTIDE SEQUENCE [LARGE SCALE GENOMIC DNA]</scope>
    <source>
        <strain evidence="3 4">SarPi</strain>
    </source>
</reference>
<sequence length="262" mass="28862">MIVIDDGSSDRTAEIARKVGAEVIVHETNKGKGIALKNGFEAAEGSDIIVTMDSDGQHNPADIPELVAPIIKGEADIVNGSRYINGLRKSTPRYRRIGQILLDKCTNVNSGLNVTDSQSGFRAFAGYTKDIFRFHSNGMAIESEMLADIGKAGLRVKEVEINVRYDVDCSTINPVKHGLNVLFKILKDIEFNRPLYYFTVPGFVLVMGGLYLDLTFLHNFFLGGSLNFGPTVFMILLTLVGIFMAFTGVILHSIRELMLNNK</sequence>
<dbReference type="InterPro" id="IPR001173">
    <property type="entry name" value="Glyco_trans_2-like"/>
</dbReference>
<keyword evidence="1" id="KW-0812">Transmembrane</keyword>
<dbReference type="HOGENOM" id="CLU_033536_7_2_2"/>
<dbReference type="Gene3D" id="3.90.550.10">
    <property type="entry name" value="Spore Coat Polysaccharide Biosynthesis Protein SpsA, Chain A"/>
    <property type="match status" value="1"/>
</dbReference>
<keyword evidence="1" id="KW-0472">Membrane</keyword>
<dbReference type="CDD" id="cd04179">
    <property type="entry name" value="DPM_DPG-synthase_like"/>
    <property type="match status" value="1"/>
</dbReference>
<dbReference type="InterPro" id="IPR050256">
    <property type="entry name" value="Glycosyltransferase_2"/>
</dbReference>
<evidence type="ECO:0000313" key="3">
    <source>
        <dbReference type="EMBL" id="AKB61536.1"/>
    </source>
</evidence>
<dbReference type="PATRIC" id="fig|1434115.4.peg.1975"/>
<keyword evidence="1" id="KW-1133">Transmembrane helix</keyword>
<feature type="domain" description="Glycosyltransferase 2-like" evidence="2">
    <location>
        <begin position="1"/>
        <end position="96"/>
    </location>
</feature>
<dbReference type="AlphaFoldDB" id="A0A0E3LSC6"/>
<gene>
    <name evidence="3" type="ORF">MSMAP_1551</name>
</gene>
<name>A0A0E3LSC6_METMZ</name>
<dbReference type="GO" id="GO:0016740">
    <property type="term" value="F:transferase activity"/>
    <property type="evidence" value="ECO:0007669"/>
    <property type="project" value="UniProtKB-KW"/>
</dbReference>
<dbReference type="PANTHER" id="PTHR48090:SF7">
    <property type="entry name" value="RFBJ PROTEIN"/>
    <property type="match status" value="1"/>
</dbReference>
<feature type="transmembrane region" description="Helical" evidence="1">
    <location>
        <begin position="194"/>
        <end position="212"/>
    </location>
</feature>
<evidence type="ECO:0000256" key="1">
    <source>
        <dbReference type="SAM" id="Phobius"/>
    </source>
</evidence>
<feature type="transmembrane region" description="Helical" evidence="1">
    <location>
        <begin position="232"/>
        <end position="254"/>
    </location>
</feature>
<dbReference type="SUPFAM" id="SSF53448">
    <property type="entry name" value="Nucleotide-diphospho-sugar transferases"/>
    <property type="match status" value="1"/>
</dbReference>
<dbReference type="PANTHER" id="PTHR48090">
    <property type="entry name" value="UNDECAPRENYL-PHOSPHATE 4-DEOXY-4-FORMAMIDO-L-ARABINOSE TRANSFERASE-RELATED"/>
    <property type="match status" value="1"/>
</dbReference>
<proteinExistence type="predicted"/>
<keyword evidence="3" id="KW-0808">Transferase</keyword>
<evidence type="ECO:0000259" key="2">
    <source>
        <dbReference type="Pfam" id="PF00535"/>
    </source>
</evidence>
<evidence type="ECO:0000313" key="4">
    <source>
        <dbReference type="Proteomes" id="UP000033116"/>
    </source>
</evidence>
<protein>
    <submittedName>
        <fullName evidence="3">Glycosyltransferase (Family 2)</fullName>
    </submittedName>
</protein>
<dbReference type="Proteomes" id="UP000033116">
    <property type="component" value="Chromosome"/>
</dbReference>
<accession>A0A0E3LSC6</accession>
<dbReference type="EMBL" id="CP009511">
    <property type="protein sequence ID" value="AKB61536.1"/>
    <property type="molecule type" value="Genomic_DNA"/>
</dbReference>
<dbReference type="Pfam" id="PF00535">
    <property type="entry name" value="Glycos_transf_2"/>
    <property type="match status" value="1"/>
</dbReference>
<organism evidence="3 4">
    <name type="scientific">Methanosarcina mazei SarPi</name>
    <dbReference type="NCBI Taxonomy" id="1434115"/>
    <lineage>
        <taxon>Archaea</taxon>
        <taxon>Methanobacteriati</taxon>
        <taxon>Methanobacteriota</taxon>
        <taxon>Stenosarchaea group</taxon>
        <taxon>Methanomicrobia</taxon>
        <taxon>Methanosarcinales</taxon>
        <taxon>Methanosarcinaceae</taxon>
        <taxon>Methanosarcina</taxon>
    </lineage>
</organism>
<dbReference type="InterPro" id="IPR029044">
    <property type="entry name" value="Nucleotide-diphossugar_trans"/>
</dbReference>